<dbReference type="KEGG" id="gbi:PG2T_04505"/>
<dbReference type="InParanoid" id="A0A1B1YRX4"/>
<dbReference type="GO" id="GO:0005886">
    <property type="term" value="C:plasma membrane"/>
    <property type="evidence" value="ECO:0007669"/>
    <property type="project" value="UniProtKB-SubCell"/>
</dbReference>
<dbReference type="Proteomes" id="UP000092952">
    <property type="component" value="Chromosome"/>
</dbReference>
<dbReference type="OrthoDB" id="9788973at2"/>
<evidence type="ECO:0000256" key="10">
    <source>
        <dbReference type="PIRNR" id="PIRNR002786"/>
    </source>
</evidence>
<dbReference type="InterPro" id="IPR049179">
    <property type="entry name" value="T2SSK_SAM-like_2nd"/>
</dbReference>
<dbReference type="InterPro" id="IPR038072">
    <property type="entry name" value="GspK_central_sf"/>
</dbReference>
<protein>
    <recommendedName>
        <fullName evidence="10">Type II secretion system protein K</fullName>
    </recommendedName>
</protein>
<dbReference type="AlphaFoldDB" id="A0A1B1YRX4"/>
<proteinExistence type="inferred from homology"/>
<evidence type="ECO:0000256" key="8">
    <source>
        <dbReference type="ARBA" id="ARBA00022989"/>
    </source>
</evidence>
<dbReference type="PANTHER" id="PTHR38831">
    <property type="entry name" value="TYPE II SECRETION SYSTEM PROTEIN K"/>
    <property type="match status" value="1"/>
</dbReference>
<dbReference type="InterPro" id="IPR005628">
    <property type="entry name" value="GspK"/>
</dbReference>
<dbReference type="PANTHER" id="PTHR38831:SF1">
    <property type="entry name" value="TYPE II SECRETION SYSTEM PROTEIN K-RELATED"/>
    <property type="match status" value="1"/>
</dbReference>
<keyword evidence="4 10" id="KW-1003">Cell membrane</keyword>
<keyword evidence="5 10" id="KW-0997">Cell inner membrane</keyword>
<evidence type="ECO:0000256" key="2">
    <source>
        <dbReference type="ARBA" id="ARBA00007246"/>
    </source>
</evidence>
<dbReference type="Pfam" id="PF03934">
    <property type="entry name" value="T2SSK"/>
    <property type="match status" value="1"/>
</dbReference>
<evidence type="ECO:0000259" key="12">
    <source>
        <dbReference type="Pfam" id="PF21687"/>
    </source>
</evidence>
<dbReference type="NCBIfam" id="NF037980">
    <property type="entry name" value="T2SS_GspK"/>
    <property type="match status" value="1"/>
</dbReference>
<evidence type="ECO:0000256" key="4">
    <source>
        <dbReference type="ARBA" id="ARBA00022475"/>
    </source>
</evidence>
<keyword evidence="3 10" id="KW-0813">Transport</keyword>
<dbReference type="SUPFAM" id="SSF158544">
    <property type="entry name" value="GspK insert domain-like"/>
    <property type="match status" value="1"/>
</dbReference>
<comment type="similarity">
    <text evidence="2 10">Belongs to the GSP K family.</text>
</comment>
<dbReference type="EMBL" id="CP014671">
    <property type="protein sequence ID" value="ANX03525.1"/>
    <property type="molecule type" value="Genomic_DNA"/>
</dbReference>
<dbReference type="RefSeq" id="WP_068803022.1">
    <property type="nucleotide sequence ID" value="NZ_CP014671.1"/>
</dbReference>
<dbReference type="Gene3D" id="1.10.40.60">
    <property type="entry name" value="EpsJ-like"/>
    <property type="match status" value="2"/>
</dbReference>
<dbReference type="InterPro" id="IPR049031">
    <property type="entry name" value="T2SSK_SAM-like_1st"/>
</dbReference>
<keyword evidence="8" id="KW-1133">Transmembrane helix</keyword>
<dbReference type="FunCoup" id="A0A1B1YRX4">
    <property type="interactions" value="39"/>
</dbReference>
<reference evidence="14" key="1">
    <citation type="submission" date="2016-03" db="EMBL/GenBank/DDBJ databases">
        <title>Complete genome sequence of Solimmundus cernigliae, representing a novel lineage of polycyclic aromatic hydrocarbon degraders within the Gammaproteobacteria.</title>
        <authorList>
            <person name="Singleton D.R."/>
            <person name="Dickey A.N."/>
            <person name="Scholl E.H."/>
            <person name="Wright F.A."/>
            <person name="Aitken M.D."/>
        </authorList>
    </citation>
    <scope>NUCLEOTIDE SEQUENCE [LARGE SCALE GENOMIC DNA]</scope>
    <source>
        <strain evidence="14">TR3.2</strain>
    </source>
</reference>
<dbReference type="InterPro" id="IPR045584">
    <property type="entry name" value="Pilin-like"/>
</dbReference>
<feature type="domain" description="T2SS protein K first SAM-like" evidence="12">
    <location>
        <begin position="98"/>
        <end position="199"/>
    </location>
</feature>
<dbReference type="Gene3D" id="3.30.1300.30">
    <property type="entry name" value="GSPII I/J protein-like"/>
    <property type="match status" value="1"/>
</dbReference>
<keyword evidence="14" id="KW-1185">Reference proteome</keyword>
<sequence>MRTPQRQRGVALILALLLMTIATVVAVAVASNEEFAIRRSSNVLRRAQASEYLTVSEYLAMARLRPGPSDAAAPSPVHIDLPWPLDLPGQAQVQDAQGCFNLNTLSLPAGETDLAEQRLRRLLELLDLSADIADQLLDWLDEDTNARFAGAEDDAYSRRRPPMRAANAPLGDVSELRLLPAMDAEAYAALAPLVCALPAQAGINVNSAPPLLLMALAEGLRLGQARDLAARAAATPFASLDAFLSDPALSGVLLDGGGLTVRSDWFTVRAQVTLDQLLLQRDSLLQVQDGQVRVRRRREQVGG</sequence>
<organism evidence="13 14">
    <name type="scientific">Immundisolibacter cernigliae</name>
    <dbReference type="NCBI Taxonomy" id="1810504"/>
    <lineage>
        <taxon>Bacteria</taxon>
        <taxon>Pseudomonadati</taxon>
        <taxon>Pseudomonadota</taxon>
        <taxon>Gammaproteobacteria</taxon>
        <taxon>Immundisolibacterales</taxon>
        <taxon>Immundisolibacteraceae</taxon>
        <taxon>Immundisolibacter</taxon>
    </lineage>
</organism>
<name>A0A1B1YRX4_9GAMM</name>
<evidence type="ECO:0000256" key="1">
    <source>
        <dbReference type="ARBA" id="ARBA00004533"/>
    </source>
</evidence>
<evidence type="ECO:0000256" key="5">
    <source>
        <dbReference type="ARBA" id="ARBA00022519"/>
    </source>
</evidence>
<keyword evidence="6" id="KW-0812">Transmembrane</keyword>
<evidence type="ECO:0000256" key="7">
    <source>
        <dbReference type="ARBA" id="ARBA00022927"/>
    </source>
</evidence>
<keyword evidence="7" id="KW-0653">Protein transport</keyword>
<dbReference type="GO" id="GO:0009306">
    <property type="term" value="P:protein secretion"/>
    <property type="evidence" value="ECO:0007669"/>
    <property type="project" value="InterPro"/>
</dbReference>
<keyword evidence="9 10" id="KW-0472">Membrane</keyword>
<dbReference type="PIRSF" id="PIRSF002786">
    <property type="entry name" value="XcpX"/>
    <property type="match status" value="1"/>
</dbReference>
<evidence type="ECO:0000259" key="11">
    <source>
        <dbReference type="Pfam" id="PF03934"/>
    </source>
</evidence>
<dbReference type="STRING" id="1810504.PG2T_04505"/>
<comment type="subcellular location">
    <subcellularLocation>
        <location evidence="1 10">Cell inner membrane</location>
    </subcellularLocation>
</comment>
<dbReference type="Pfam" id="PF21687">
    <property type="entry name" value="T2SSK_1st"/>
    <property type="match status" value="1"/>
</dbReference>
<accession>A0A1B1YRX4</accession>
<evidence type="ECO:0000256" key="6">
    <source>
        <dbReference type="ARBA" id="ARBA00022692"/>
    </source>
</evidence>
<evidence type="ECO:0000313" key="13">
    <source>
        <dbReference type="EMBL" id="ANX03525.1"/>
    </source>
</evidence>
<gene>
    <name evidence="13" type="ORF">PG2T_04505</name>
</gene>
<dbReference type="SUPFAM" id="SSF54523">
    <property type="entry name" value="Pili subunits"/>
    <property type="match status" value="1"/>
</dbReference>
<evidence type="ECO:0000256" key="9">
    <source>
        <dbReference type="ARBA" id="ARBA00023136"/>
    </source>
</evidence>
<evidence type="ECO:0000313" key="14">
    <source>
        <dbReference type="Proteomes" id="UP000092952"/>
    </source>
</evidence>
<feature type="domain" description="T2SS protein K second SAM-like" evidence="11">
    <location>
        <begin position="203"/>
        <end position="252"/>
    </location>
</feature>
<evidence type="ECO:0000256" key="3">
    <source>
        <dbReference type="ARBA" id="ARBA00022448"/>
    </source>
</evidence>